<evidence type="ECO:0000313" key="1">
    <source>
        <dbReference type="EMBL" id="MBC3536180.1"/>
    </source>
</evidence>
<dbReference type="RefSeq" id="WP_186502338.1">
    <property type="nucleotide sequence ID" value="NZ_JACOGK010000005.1"/>
</dbReference>
<protein>
    <submittedName>
        <fullName evidence="1">Uncharacterized protein</fullName>
    </submittedName>
</protein>
<sequence length="251" mass="28910">MIKRLIRNEAVLWVTDRVVHVVKIEKNWLGLTKHVLGCTYEDIRDFHWLEKPEKLKAVLEDILTVYELSTYTLTIVLSGSLLLWQVLELPGRTRKEAREAASWSDALANTADTYTYDIYKIRKQSRETNLWLFSAYPAASVEVMLQLLEARDVSVDRVDVLPAWISNRYGGTDGTLYLREKNRTHVLHMQAGYVSVYTYGAADERDLSQEEPYAMSFYPQGEEEPTAPCWKPAYGKRVQQWHLAGPPSVLL</sequence>
<reference evidence="1 2" key="1">
    <citation type="submission" date="2020-08" db="EMBL/GenBank/DDBJ databases">
        <authorList>
            <person name="Liu C."/>
            <person name="Sun Q."/>
        </authorList>
    </citation>
    <scope>NUCLEOTIDE SEQUENCE [LARGE SCALE GENOMIC DNA]</scope>
    <source>
        <strain evidence="1 2">NSJ-59</strain>
    </source>
</reference>
<dbReference type="Proteomes" id="UP000606870">
    <property type="component" value="Unassembled WGS sequence"/>
</dbReference>
<proteinExistence type="predicted"/>
<evidence type="ECO:0000313" key="2">
    <source>
        <dbReference type="Proteomes" id="UP000606870"/>
    </source>
</evidence>
<gene>
    <name evidence="1" type="ORF">H8J70_02755</name>
</gene>
<name>A0ABR6VG44_9FIRM</name>
<dbReference type="EMBL" id="JACOGK010000005">
    <property type="protein sequence ID" value="MBC3536180.1"/>
    <property type="molecule type" value="Genomic_DNA"/>
</dbReference>
<comment type="caution">
    <text evidence="1">The sequence shown here is derived from an EMBL/GenBank/DDBJ whole genome shotgun (WGS) entry which is preliminary data.</text>
</comment>
<keyword evidence="2" id="KW-1185">Reference proteome</keyword>
<organism evidence="1 2">
    <name type="scientific">Megasphaera hominis</name>
    <dbReference type="NCBI Taxonomy" id="159836"/>
    <lineage>
        <taxon>Bacteria</taxon>
        <taxon>Bacillati</taxon>
        <taxon>Bacillota</taxon>
        <taxon>Negativicutes</taxon>
        <taxon>Veillonellales</taxon>
        <taxon>Veillonellaceae</taxon>
        <taxon>Megasphaera</taxon>
    </lineage>
</organism>
<accession>A0ABR6VG44</accession>